<name>J9G709_9ZZZZ</name>
<dbReference type="InterPro" id="IPR001694">
    <property type="entry name" value="NADH_UbQ_OxRdtase_su1/FPO"/>
</dbReference>
<dbReference type="EMBL" id="AMCI01005898">
    <property type="protein sequence ID" value="EJW95289.1"/>
    <property type="molecule type" value="Genomic_DNA"/>
</dbReference>
<comment type="caution">
    <text evidence="6">The sequence shown here is derived from an EMBL/GenBank/DDBJ whole genome shotgun (WGS) entry which is preliminary data.</text>
</comment>
<dbReference type="PANTHER" id="PTHR43359">
    <property type="entry name" value="FORMATE HYDROGENLYASE SUBUNIT 4"/>
    <property type="match status" value="1"/>
</dbReference>
<dbReference type="AlphaFoldDB" id="J9G709"/>
<evidence type="ECO:0000256" key="4">
    <source>
        <dbReference type="ARBA" id="ARBA00023136"/>
    </source>
</evidence>
<evidence type="ECO:0000256" key="1">
    <source>
        <dbReference type="ARBA" id="ARBA00004141"/>
    </source>
</evidence>
<evidence type="ECO:0000256" key="3">
    <source>
        <dbReference type="ARBA" id="ARBA00022989"/>
    </source>
</evidence>
<dbReference type="PANTHER" id="PTHR43359:SF1">
    <property type="entry name" value="FORMATE HYDROGENLYASE SUBUNIT 4-RELATED"/>
    <property type="match status" value="1"/>
</dbReference>
<dbReference type="GO" id="GO:0005886">
    <property type="term" value="C:plasma membrane"/>
    <property type="evidence" value="ECO:0007669"/>
    <property type="project" value="TreeGrafter"/>
</dbReference>
<reference evidence="6" key="1">
    <citation type="journal article" date="2012" name="PLoS ONE">
        <title>Gene sets for utilization of primary and secondary nutrition supplies in the distal gut of endangered iberian lynx.</title>
        <authorList>
            <person name="Alcaide M."/>
            <person name="Messina E."/>
            <person name="Richter M."/>
            <person name="Bargiela R."/>
            <person name="Peplies J."/>
            <person name="Huws S.A."/>
            <person name="Newbold C.J."/>
            <person name="Golyshin P.N."/>
            <person name="Simon M.A."/>
            <person name="Lopez G."/>
            <person name="Yakimov M.M."/>
            <person name="Ferrer M."/>
        </authorList>
    </citation>
    <scope>NUCLEOTIDE SEQUENCE</scope>
</reference>
<protein>
    <submittedName>
        <fullName evidence="6">Respiratory-chain NADH dehydrogenase subunit 1</fullName>
    </submittedName>
</protein>
<sequence length="72" mass="8179">MSIFLDALRYLGYVLIFPGFLFCFMGGMLLCGIDRKMVAKMQKRVGPPVLQPFYDFFKLCGKETIVPAVAHK</sequence>
<keyword evidence="2 5" id="KW-0812">Transmembrane</keyword>
<evidence type="ECO:0000256" key="5">
    <source>
        <dbReference type="SAM" id="Phobius"/>
    </source>
</evidence>
<feature type="transmembrane region" description="Helical" evidence="5">
    <location>
        <begin position="12"/>
        <end position="33"/>
    </location>
</feature>
<evidence type="ECO:0000313" key="6">
    <source>
        <dbReference type="EMBL" id="EJW95289.1"/>
    </source>
</evidence>
<dbReference type="Pfam" id="PF00146">
    <property type="entry name" value="NADHdh"/>
    <property type="match status" value="1"/>
</dbReference>
<keyword evidence="4 5" id="KW-0472">Membrane</keyword>
<proteinExistence type="predicted"/>
<keyword evidence="3 5" id="KW-1133">Transmembrane helix</keyword>
<dbReference type="InterPro" id="IPR052561">
    <property type="entry name" value="ComplexI_Subunit1"/>
</dbReference>
<gene>
    <name evidence="6" type="ORF">EVA_16604</name>
</gene>
<evidence type="ECO:0000256" key="2">
    <source>
        <dbReference type="ARBA" id="ARBA00022692"/>
    </source>
</evidence>
<organism evidence="6">
    <name type="scientific">gut metagenome</name>
    <dbReference type="NCBI Taxonomy" id="749906"/>
    <lineage>
        <taxon>unclassified sequences</taxon>
        <taxon>metagenomes</taxon>
        <taxon>organismal metagenomes</taxon>
    </lineage>
</organism>
<accession>J9G709</accession>
<feature type="non-terminal residue" evidence="6">
    <location>
        <position position="72"/>
    </location>
</feature>
<comment type="subcellular location">
    <subcellularLocation>
        <location evidence="1">Membrane</location>
        <topology evidence="1">Multi-pass membrane protein</topology>
    </subcellularLocation>
</comment>